<keyword evidence="2" id="KW-1185">Reference proteome</keyword>
<accession>A0ACB6QA19</accession>
<comment type="caution">
    <text evidence="1">The sequence shown here is derived from an EMBL/GenBank/DDBJ whole genome shotgun (WGS) entry which is preliminary data.</text>
</comment>
<proteinExistence type="predicted"/>
<sequence>MFGFKHTMNKLEHNTVDRKLVRTRLYARLLQVNGPGYLDKLFPFLQAKLHAVLQDEVERGISRDDNLFIPVAQTARLLASKLMAFVFYGDLLASDKVFSDALLRYPKDMIKCMAAFQLTPTFVSPIMHAILTNRGAAMHIIQGRLQHIMGPGKKAWNEPKGTKELTILHNMMEMTEDSDYWEPELLSQSLLGIWFAASHQPWMFLDFVLLELCAQPEAQYSLQEELDSHAPSSYHELERLPLLDIAIRRKALEPYTFSGGSPSVPQNGTVCVSAYNLMHDPHHYPEPNSFKAARFVPKTANDGQQKFTEISEKYPVWGYGSLACPGRFYASLVMKLIVSQILLQYNIRLENEKARTKWCWESFTMPYESTRIAFQERRRS</sequence>
<evidence type="ECO:0000313" key="2">
    <source>
        <dbReference type="Proteomes" id="UP000799755"/>
    </source>
</evidence>
<protein>
    <submittedName>
        <fullName evidence="1">Cytochrome P450</fullName>
    </submittedName>
</protein>
<dbReference type="Proteomes" id="UP000799755">
    <property type="component" value="Unassembled WGS sequence"/>
</dbReference>
<organism evidence="1 2">
    <name type="scientific">Lindgomyces ingoldianus</name>
    <dbReference type="NCBI Taxonomy" id="673940"/>
    <lineage>
        <taxon>Eukaryota</taxon>
        <taxon>Fungi</taxon>
        <taxon>Dikarya</taxon>
        <taxon>Ascomycota</taxon>
        <taxon>Pezizomycotina</taxon>
        <taxon>Dothideomycetes</taxon>
        <taxon>Pleosporomycetidae</taxon>
        <taxon>Pleosporales</taxon>
        <taxon>Lindgomycetaceae</taxon>
        <taxon>Lindgomyces</taxon>
    </lineage>
</organism>
<evidence type="ECO:0000313" key="1">
    <source>
        <dbReference type="EMBL" id="KAF2463764.1"/>
    </source>
</evidence>
<reference evidence="1" key="1">
    <citation type="journal article" date="2020" name="Stud. Mycol.">
        <title>101 Dothideomycetes genomes: a test case for predicting lifestyles and emergence of pathogens.</title>
        <authorList>
            <person name="Haridas S."/>
            <person name="Albert R."/>
            <person name="Binder M."/>
            <person name="Bloem J."/>
            <person name="Labutti K."/>
            <person name="Salamov A."/>
            <person name="Andreopoulos B."/>
            <person name="Baker S."/>
            <person name="Barry K."/>
            <person name="Bills G."/>
            <person name="Bluhm B."/>
            <person name="Cannon C."/>
            <person name="Castanera R."/>
            <person name="Culley D."/>
            <person name="Daum C."/>
            <person name="Ezra D."/>
            <person name="Gonzalez J."/>
            <person name="Henrissat B."/>
            <person name="Kuo A."/>
            <person name="Liang C."/>
            <person name="Lipzen A."/>
            <person name="Lutzoni F."/>
            <person name="Magnuson J."/>
            <person name="Mondo S."/>
            <person name="Nolan M."/>
            <person name="Ohm R."/>
            <person name="Pangilinan J."/>
            <person name="Park H.-J."/>
            <person name="Ramirez L."/>
            <person name="Alfaro M."/>
            <person name="Sun H."/>
            <person name="Tritt A."/>
            <person name="Yoshinaga Y."/>
            <person name="Zwiers L.-H."/>
            <person name="Turgeon B."/>
            <person name="Goodwin S."/>
            <person name="Spatafora J."/>
            <person name="Crous P."/>
            <person name="Grigoriev I."/>
        </authorList>
    </citation>
    <scope>NUCLEOTIDE SEQUENCE</scope>
    <source>
        <strain evidence="1">ATCC 200398</strain>
    </source>
</reference>
<name>A0ACB6QA19_9PLEO</name>
<gene>
    <name evidence="1" type="ORF">BDR25DRAFT_383382</name>
</gene>
<dbReference type="EMBL" id="MU003547">
    <property type="protein sequence ID" value="KAF2463764.1"/>
    <property type="molecule type" value="Genomic_DNA"/>
</dbReference>